<gene>
    <name evidence="1" type="ORF">SAMN05216188_11937</name>
</gene>
<organism evidence="1 2">
    <name type="scientific">Lentzea xinjiangensis</name>
    <dbReference type="NCBI Taxonomy" id="402600"/>
    <lineage>
        <taxon>Bacteria</taxon>
        <taxon>Bacillati</taxon>
        <taxon>Actinomycetota</taxon>
        <taxon>Actinomycetes</taxon>
        <taxon>Pseudonocardiales</taxon>
        <taxon>Pseudonocardiaceae</taxon>
        <taxon>Lentzea</taxon>
    </lineage>
</organism>
<dbReference type="RefSeq" id="WP_177221502.1">
    <property type="nucleotide sequence ID" value="NZ_FOFR01000019.1"/>
</dbReference>
<dbReference type="AlphaFoldDB" id="A0A1H9TSF9"/>
<dbReference type="STRING" id="402600.SAMN05216188_11937"/>
<proteinExistence type="predicted"/>
<accession>A0A1H9TSF9</accession>
<dbReference type="Proteomes" id="UP000199352">
    <property type="component" value="Unassembled WGS sequence"/>
</dbReference>
<evidence type="ECO:0000313" key="1">
    <source>
        <dbReference type="EMBL" id="SER99974.1"/>
    </source>
</evidence>
<reference evidence="2" key="1">
    <citation type="submission" date="2016-10" db="EMBL/GenBank/DDBJ databases">
        <authorList>
            <person name="Varghese N."/>
            <person name="Submissions S."/>
        </authorList>
    </citation>
    <scope>NUCLEOTIDE SEQUENCE [LARGE SCALE GENOMIC DNA]</scope>
    <source>
        <strain evidence="2">CGMCC 4.3525</strain>
    </source>
</reference>
<dbReference type="EMBL" id="FOFR01000019">
    <property type="protein sequence ID" value="SER99974.1"/>
    <property type="molecule type" value="Genomic_DNA"/>
</dbReference>
<evidence type="ECO:0000313" key="2">
    <source>
        <dbReference type="Proteomes" id="UP000199352"/>
    </source>
</evidence>
<sequence>MLSAIPDSEYTPLPDMGRDLPEALWPKLIDGIIANTERAADTVAGSTVE</sequence>
<protein>
    <submittedName>
        <fullName evidence="1">Uncharacterized protein</fullName>
    </submittedName>
</protein>
<keyword evidence="2" id="KW-1185">Reference proteome</keyword>
<name>A0A1H9TSF9_9PSEU</name>